<dbReference type="GO" id="GO:0005829">
    <property type="term" value="C:cytosol"/>
    <property type="evidence" value="ECO:0007669"/>
    <property type="project" value="TreeGrafter"/>
</dbReference>
<protein>
    <recommendedName>
        <fullName evidence="6">Peroxin 20</fullName>
    </recommendedName>
</protein>
<dbReference type="InterPro" id="IPR024111">
    <property type="entry name" value="PEX5/PEX5L"/>
</dbReference>
<evidence type="ECO:0000256" key="1">
    <source>
        <dbReference type="ARBA" id="ARBA00022737"/>
    </source>
</evidence>
<dbReference type="GO" id="GO:0005052">
    <property type="term" value="F:peroxisome matrix targeting signal-1 binding"/>
    <property type="evidence" value="ECO:0007669"/>
    <property type="project" value="TreeGrafter"/>
</dbReference>
<evidence type="ECO:0000313" key="5">
    <source>
        <dbReference type="Proteomes" id="UP000249363"/>
    </source>
</evidence>
<keyword evidence="2" id="KW-0802">TPR repeat</keyword>
<dbReference type="Gene3D" id="6.10.280.230">
    <property type="match status" value="1"/>
</dbReference>
<dbReference type="PANTHER" id="PTHR10130">
    <property type="entry name" value="PEROXISOMAL TARGETING SIGNAL 1 RECEPTOR PEX5"/>
    <property type="match status" value="1"/>
</dbReference>
<dbReference type="EMBL" id="MIKG01000001">
    <property type="protein sequence ID" value="RAO64016.1"/>
    <property type="molecule type" value="Genomic_DNA"/>
</dbReference>
<keyword evidence="1" id="KW-0677">Repeat</keyword>
<evidence type="ECO:0000256" key="3">
    <source>
        <dbReference type="SAM" id="MobiDB-lite"/>
    </source>
</evidence>
<dbReference type="Proteomes" id="UP000249363">
    <property type="component" value="Unassembled WGS sequence"/>
</dbReference>
<organism evidence="4 5">
    <name type="scientific">Talaromyces amestolkiae</name>
    <dbReference type="NCBI Taxonomy" id="1196081"/>
    <lineage>
        <taxon>Eukaryota</taxon>
        <taxon>Fungi</taxon>
        <taxon>Dikarya</taxon>
        <taxon>Ascomycota</taxon>
        <taxon>Pezizomycotina</taxon>
        <taxon>Eurotiomycetes</taxon>
        <taxon>Eurotiomycetidae</taxon>
        <taxon>Eurotiales</taxon>
        <taxon>Trichocomaceae</taxon>
        <taxon>Talaromyces</taxon>
        <taxon>Talaromyces sect. Talaromyces</taxon>
    </lineage>
</organism>
<dbReference type="OrthoDB" id="5407351at2759"/>
<dbReference type="GO" id="GO:0016560">
    <property type="term" value="P:protein import into peroxisome matrix, docking"/>
    <property type="evidence" value="ECO:0007669"/>
    <property type="project" value="TreeGrafter"/>
</dbReference>
<dbReference type="AlphaFoldDB" id="A0A364KKE4"/>
<feature type="compositionally biased region" description="Polar residues" evidence="3">
    <location>
        <begin position="155"/>
        <end position="168"/>
    </location>
</feature>
<gene>
    <name evidence="4" type="ORF">BHQ10_000028</name>
</gene>
<dbReference type="RefSeq" id="XP_040728533.1">
    <property type="nucleotide sequence ID" value="XM_040874984.1"/>
</dbReference>
<feature type="region of interest" description="Disordered" evidence="3">
    <location>
        <begin position="135"/>
        <end position="171"/>
    </location>
</feature>
<dbReference type="GeneID" id="63789245"/>
<feature type="region of interest" description="Disordered" evidence="3">
    <location>
        <begin position="307"/>
        <end position="343"/>
    </location>
</feature>
<name>A0A364KKE4_TALAM</name>
<sequence length="343" mass="38179">MADALCGPSNALQNFQKHTAVDRTLQQDRIVNRHPSTQNFRSQHHNAAVLDPEFEAFEKNFVGNAPPQLIPSGPAFAAPVHSQSLHRFTAPEADWASDFQKLQVSGPSANIQQNHAMPNQAFRPAAMNGWQNEFMQHQQPQQQQSDQPQFRQGPMTSFQPSFMPSYQGMNGVAAPAPVDQGLMQTTSTAPAAFDESAFEAAFNQAQADMHEQEIALSEQHQISEEDLQSKEVEPTLEAEAAEQIRIGSDLIGTTEESTAQEHKEDPDELARTAGHLLDSLSHDTSQKFKESSFLALMRRIRDREVHIEGDEFRETQQPLHPGGKDYPGKRRPGGLDSDQIRPE</sequence>
<proteinExistence type="predicted"/>
<evidence type="ECO:0000313" key="4">
    <source>
        <dbReference type="EMBL" id="RAO64016.1"/>
    </source>
</evidence>
<evidence type="ECO:0000256" key="2">
    <source>
        <dbReference type="ARBA" id="ARBA00022803"/>
    </source>
</evidence>
<evidence type="ECO:0008006" key="6">
    <source>
        <dbReference type="Google" id="ProtNLM"/>
    </source>
</evidence>
<feature type="region of interest" description="Disordered" evidence="3">
    <location>
        <begin position="245"/>
        <end position="268"/>
    </location>
</feature>
<reference evidence="4 5" key="1">
    <citation type="journal article" date="2017" name="Biotechnol. Biofuels">
        <title>Differential beta-glucosidase expression as a function of carbon source availability in Talaromyces amestolkiae: a genomic and proteomic approach.</title>
        <authorList>
            <person name="de Eugenio L.I."/>
            <person name="Mendez-Liter J.A."/>
            <person name="Nieto-Dominguez M."/>
            <person name="Alonso L."/>
            <person name="Gil-Munoz J."/>
            <person name="Barriuso J."/>
            <person name="Prieto A."/>
            <person name="Martinez M.J."/>
        </authorList>
    </citation>
    <scope>NUCLEOTIDE SEQUENCE [LARGE SCALE GENOMIC DNA]</scope>
    <source>
        <strain evidence="4 5">CIB</strain>
    </source>
</reference>
<dbReference type="STRING" id="1196081.A0A364KKE4"/>
<feature type="compositionally biased region" description="Basic and acidic residues" evidence="3">
    <location>
        <begin position="259"/>
        <end position="268"/>
    </location>
</feature>
<dbReference type="PANTHER" id="PTHR10130:SF4">
    <property type="entry name" value="MICROBODY (PEROXISOME) BIOGENESIS PROTEIN PEROXIN 20 (EUROFUNG)"/>
    <property type="match status" value="1"/>
</dbReference>
<feature type="compositionally biased region" description="Low complexity" evidence="3">
    <location>
        <begin position="136"/>
        <end position="154"/>
    </location>
</feature>
<dbReference type="GO" id="GO:0005778">
    <property type="term" value="C:peroxisomal membrane"/>
    <property type="evidence" value="ECO:0007669"/>
    <property type="project" value="TreeGrafter"/>
</dbReference>
<keyword evidence="5" id="KW-1185">Reference proteome</keyword>
<accession>A0A364KKE4</accession>
<comment type="caution">
    <text evidence="4">The sequence shown here is derived from an EMBL/GenBank/DDBJ whole genome shotgun (WGS) entry which is preliminary data.</text>
</comment>